<protein>
    <submittedName>
        <fullName evidence="1">Uncharacterized protein</fullName>
    </submittedName>
</protein>
<organism evidence="1 2">
    <name type="scientific">Natrinema pallidum</name>
    <dbReference type="NCBI Taxonomy" id="69527"/>
    <lineage>
        <taxon>Archaea</taxon>
        <taxon>Methanobacteriati</taxon>
        <taxon>Methanobacteriota</taxon>
        <taxon>Stenosarchaea group</taxon>
        <taxon>Halobacteria</taxon>
        <taxon>Halobacteriales</taxon>
        <taxon>Natrialbaceae</taxon>
        <taxon>Natrinema</taxon>
    </lineage>
</organism>
<keyword evidence="2" id="KW-1185">Reference proteome</keyword>
<evidence type="ECO:0000313" key="2">
    <source>
        <dbReference type="Proteomes" id="UP000307562"/>
    </source>
</evidence>
<dbReference type="KEGG" id="npl:FGF80_09510"/>
<reference evidence="2" key="1">
    <citation type="submission" date="2019-05" db="EMBL/GenBank/DDBJ databases">
        <title>Complete Genome Sequence and Methylation Pattern of the Halophilic Archaeon Natrinema pallidum BOL6-1.</title>
        <authorList>
            <person name="DasSarma P."/>
            <person name="DasSarma B.P."/>
            <person name="DasSarma S.L."/>
            <person name="Martinez F.L."/>
            <person name="Guzman D."/>
            <person name="Roberts R.J."/>
            <person name="DasSarma S."/>
        </authorList>
    </citation>
    <scope>NUCLEOTIDE SEQUENCE [LARGE SCALE GENOMIC DNA]</scope>
    <source>
        <strain evidence="2">BOL6-1</strain>
    </source>
</reference>
<dbReference type="Proteomes" id="UP000307562">
    <property type="component" value="Chromosome"/>
</dbReference>
<dbReference type="GeneID" id="96156218"/>
<evidence type="ECO:0000313" key="1">
    <source>
        <dbReference type="EMBL" id="QCW03465.1"/>
    </source>
</evidence>
<dbReference type="AlphaFoldDB" id="A0A4P9TH75"/>
<dbReference type="EMBL" id="CP040637">
    <property type="protein sequence ID" value="QCW03465.1"/>
    <property type="molecule type" value="Genomic_DNA"/>
</dbReference>
<dbReference type="RefSeq" id="WP_138653599.1">
    <property type="nucleotide sequence ID" value="NZ_CP040637.1"/>
</dbReference>
<proteinExistence type="predicted"/>
<gene>
    <name evidence="1" type="ORF">FGF80_09510</name>
</gene>
<name>A0A4P9TH75_9EURY</name>
<sequence length="162" mass="17847">MLDVRHYEQSETIQSIRYLLGPQHFLLPLCLRDWAPDKNNSGELIGGVELDSISFGADGSGPYGEVSISPSSTKVAKQYDETNFADDGPVKTVYDISGADDEVKQQLGNSAAFVTIPDARKICSARVIVLWSQVARLTIPIVRPFWTISISRICTINYLLAL</sequence>
<accession>A0A4P9TH75</accession>